<dbReference type="InterPro" id="IPR000836">
    <property type="entry name" value="PRTase_dom"/>
</dbReference>
<dbReference type="Pfam" id="PF22366">
    <property type="entry name" value="NDH2_C"/>
    <property type="match status" value="1"/>
</dbReference>
<evidence type="ECO:0000256" key="3">
    <source>
        <dbReference type="ARBA" id="ARBA00004784"/>
    </source>
</evidence>
<evidence type="ECO:0000259" key="17">
    <source>
        <dbReference type="PROSITE" id="PS50222"/>
    </source>
</evidence>
<evidence type="ECO:0000256" key="11">
    <source>
        <dbReference type="ARBA" id="ARBA00022827"/>
    </source>
</evidence>
<evidence type="ECO:0000256" key="12">
    <source>
        <dbReference type="ARBA" id="ARBA00022837"/>
    </source>
</evidence>
<keyword evidence="8" id="KW-0808">Transferase</keyword>
<feature type="domain" description="EF-hand" evidence="17">
    <location>
        <begin position="1011"/>
        <end position="1046"/>
    </location>
</feature>
<evidence type="ECO:0000256" key="15">
    <source>
        <dbReference type="ARBA" id="ARBA00023002"/>
    </source>
</evidence>
<keyword evidence="19" id="KW-1185">Reference proteome</keyword>
<dbReference type="Pfam" id="PF00036">
    <property type="entry name" value="EF-hand_1"/>
    <property type="match status" value="1"/>
</dbReference>
<dbReference type="GO" id="GO:0044206">
    <property type="term" value="P:UMP salvage"/>
    <property type="evidence" value="ECO:0007669"/>
    <property type="project" value="UniProtKB-UniPathway"/>
</dbReference>
<sequence>MFASAIPEVNGGLESHVTVQKRAYYSPPWADVSIIGVAGSSGSGKSTLSQAIVKKLNLPWDSFYKTLTPEQSKLAFANEYDFDSPEAIDFDVLVDKLRDLKAGKRADIPVYSFAKHSRLDHTTSIYSPHVLVLEGIFALYDPRVLELLDMGIYCEADADTCLSRRLVRDVRERGRDIEGIIKQWFGFVKPNFEKYVEPQRKVADLIVPRGIENRVALEMMVQFVEKKLFEKSRHHREALSRLEAASKDSPLSDRVVILDDTRQLKFMNTILQDIDTDPEDFIFYFDRLAGLIIEQALNNAHFEAKNIVTPQGYEYKGLVSTGEVCAVIVLRGGSAFEPALRKTIPDCRTGRLLIQSDYSTGEPELHYLRLPDDIATQESVLLLDTQMATGGAALMAVQVLVDHGVQQDRIVLATYSAGKVGLHRLTSVFPDITVVVCNMLDYQQERWVEKSYHQACLQLIFDDEQSHLLRKTMPVCSMMAARLARAGQNRVIASSRSFKSYITPRPLFPSQSRSFVKLTGALPSVNKGFLTVSRTTRKLPSQFFVRALSGKPLPQGKSWAVNFCYRAAAWVGISISVIGVGIVGFFIYDASTYFEHPNQSDIDVSKIALQPRRGGEKNLPIAECFIDEDDSEEKRRLKDKPRLVILGGGWGGVALLKELNPDDYHVTVISPANYFLFTPMLPSATVGTLELRSLVEPIRRILSRVNGHFIRAKAEDIDFSHKMVEVSQVDAKGKDIKFYVPYDKLVIAVGSTTNPHGVKGLENAFFLKDINDARMIRNQVIQNFELANLPTCPDEERKRLLSFCVSGGGPTGVEFAAELFDLLNEDLTRHFPRLLRNEISVHLIQSRGHILNTYDETVSKYAEDRFARDQVDVLTNSRVKEVFPDKIVFTQKQEDGKTITKELPIGFCLWSTGVSQTKFAQTLAAKLGKTQSNRHALETDTHLRLNGSPLGDVYAIGDCSTVQNNVADHISTFLRSLAWKKGKDPETLQLSFADWRAVAEDVKKRFPQSINHLKRVDKLFQEFDYDKSGTLDFEELTQLLRQVDNKLTSLPATAQRAHQQGQYLARKFNKMARMHEGLNANDIREGDVDAAVYKAFEYRHLGSLAYVGNSAIFDLGEGRSLAGGLWAVYAWRSVYFAQSVSLRTRLLMAMDWTKRGLFGRDLMSF</sequence>
<dbReference type="OrthoDB" id="5376590at2759"/>
<comment type="subcellular location">
    <subcellularLocation>
        <location evidence="1">Mitochondrion inner membrane</location>
        <topology evidence="1">Peripheral membrane protein</topology>
        <orientation evidence="1">Intermembrane side</orientation>
    </subcellularLocation>
</comment>
<dbReference type="InterPro" id="IPR006083">
    <property type="entry name" value="PRK/URK"/>
</dbReference>
<dbReference type="Pfam" id="PF07992">
    <property type="entry name" value="Pyr_redox_2"/>
    <property type="match status" value="1"/>
</dbReference>
<keyword evidence="7" id="KW-0285">Flavoprotein</keyword>
<dbReference type="CDD" id="cd02023">
    <property type="entry name" value="UMPK"/>
    <property type="match status" value="1"/>
</dbReference>
<dbReference type="SMART" id="SM00054">
    <property type="entry name" value="EFh"/>
    <property type="match status" value="1"/>
</dbReference>
<comment type="similarity">
    <text evidence="4">Belongs to the NADH dehydrogenase family.</text>
</comment>
<comment type="pathway">
    <text evidence="3">Pyrimidine metabolism; CTP biosynthesis via salvage pathway; CTP from cytidine: step 1/3.</text>
</comment>
<dbReference type="PANTHER" id="PTHR43706">
    <property type="entry name" value="NADH DEHYDROGENASE"/>
    <property type="match status" value="1"/>
</dbReference>
<evidence type="ECO:0000256" key="9">
    <source>
        <dbReference type="ARBA" id="ARBA00022741"/>
    </source>
</evidence>
<keyword evidence="12" id="KW-0106">Calcium</keyword>
<evidence type="ECO:0000256" key="10">
    <source>
        <dbReference type="ARBA" id="ARBA00022777"/>
    </source>
</evidence>
<evidence type="ECO:0000256" key="14">
    <source>
        <dbReference type="ARBA" id="ARBA00022946"/>
    </source>
</evidence>
<gene>
    <name evidence="18" type="ORF">F53441_6524</name>
</gene>
<dbReference type="Gene3D" id="3.40.50.300">
    <property type="entry name" value="P-loop containing nucleotide triphosphate hydrolases"/>
    <property type="match status" value="1"/>
</dbReference>
<dbReference type="Pfam" id="PF14681">
    <property type="entry name" value="UPRTase"/>
    <property type="match status" value="1"/>
</dbReference>
<dbReference type="InterPro" id="IPR036188">
    <property type="entry name" value="FAD/NAD-bd_sf"/>
</dbReference>
<keyword evidence="14" id="KW-0809">Transit peptide</keyword>
<dbReference type="PRINTS" id="PR00988">
    <property type="entry name" value="URIDINKINASE"/>
</dbReference>
<evidence type="ECO:0000256" key="5">
    <source>
        <dbReference type="ARBA" id="ARBA00005408"/>
    </source>
</evidence>
<keyword evidence="16" id="KW-0520">NAD</keyword>
<evidence type="ECO:0000313" key="18">
    <source>
        <dbReference type="EMBL" id="KAF4450242.1"/>
    </source>
</evidence>
<dbReference type="GO" id="GO:0005509">
    <property type="term" value="F:calcium ion binding"/>
    <property type="evidence" value="ECO:0007669"/>
    <property type="project" value="InterPro"/>
</dbReference>
<dbReference type="Gene3D" id="3.40.50.2020">
    <property type="match status" value="1"/>
</dbReference>
<dbReference type="FunFam" id="3.50.50.100:FF:000005">
    <property type="entry name" value="NADH-ubiquinone oxidoreductase 64 kDa subunit"/>
    <property type="match status" value="1"/>
</dbReference>
<organism evidence="18 19">
    <name type="scientific">Fusarium austroafricanum</name>
    <dbReference type="NCBI Taxonomy" id="2364996"/>
    <lineage>
        <taxon>Eukaryota</taxon>
        <taxon>Fungi</taxon>
        <taxon>Dikarya</taxon>
        <taxon>Ascomycota</taxon>
        <taxon>Pezizomycotina</taxon>
        <taxon>Sordariomycetes</taxon>
        <taxon>Hypocreomycetidae</taxon>
        <taxon>Hypocreales</taxon>
        <taxon>Nectriaceae</taxon>
        <taxon>Fusarium</taxon>
        <taxon>Fusarium concolor species complex</taxon>
    </lineage>
</organism>
<keyword evidence="11" id="KW-0274">FAD</keyword>
<comment type="pathway">
    <text evidence="2">Pyrimidine metabolism; UMP biosynthesis via salvage pathway; UMP from uridine: step 1/1.</text>
</comment>
<dbReference type="InterPro" id="IPR054585">
    <property type="entry name" value="NDH2-like_C"/>
</dbReference>
<dbReference type="NCBIfam" id="NF004018">
    <property type="entry name" value="PRK05480.1"/>
    <property type="match status" value="1"/>
</dbReference>
<evidence type="ECO:0000256" key="16">
    <source>
        <dbReference type="ARBA" id="ARBA00023027"/>
    </source>
</evidence>
<comment type="similarity">
    <text evidence="5">Belongs to the uridine kinase family.</text>
</comment>
<accession>A0A8H4P6U8</accession>
<dbReference type="GO" id="GO:0004849">
    <property type="term" value="F:uridine kinase activity"/>
    <property type="evidence" value="ECO:0007669"/>
    <property type="project" value="UniProtKB-EC"/>
</dbReference>
<evidence type="ECO:0000256" key="6">
    <source>
        <dbReference type="ARBA" id="ARBA00012137"/>
    </source>
</evidence>
<comment type="caution">
    <text evidence="18">The sequence shown here is derived from an EMBL/GenBank/DDBJ whole genome shotgun (WGS) entry which is preliminary data.</text>
</comment>
<dbReference type="InterPro" id="IPR045024">
    <property type="entry name" value="NDH-2"/>
</dbReference>
<dbReference type="SUPFAM" id="SSF53271">
    <property type="entry name" value="PRTase-like"/>
    <property type="match status" value="1"/>
</dbReference>
<keyword evidence="9" id="KW-0547">Nucleotide-binding</keyword>
<evidence type="ECO:0000256" key="2">
    <source>
        <dbReference type="ARBA" id="ARBA00004690"/>
    </source>
</evidence>
<dbReference type="SUPFAM" id="SSF47473">
    <property type="entry name" value="EF-hand"/>
    <property type="match status" value="1"/>
</dbReference>
<dbReference type="InterPro" id="IPR000764">
    <property type="entry name" value="Uridine_kinase-like"/>
</dbReference>
<dbReference type="UniPathway" id="UPA00574">
    <property type="reaction ID" value="UER00637"/>
</dbReference>
<protein>
    <recommendedName>
        <fullName evidence="6">uridine/cytidine kinase</fullName>
        <ecNumber evidence="6">2.7.1.48</ecNumber>
    </recommendedName>
</protein>
<dbReference type="PROSITE" id="PS50222">
    <property type="entry name" value="EF_HAND_2"/>
    <property type="match status" value="1"/>
</dbReference>
<keyword evidence="15" id="KW-0560">Oxidoreductase</keyword>
<dbReference type="Gene3D" id="3.50.50.100">
    <property type="match status" value="2"/>
</dbReference>
<name>A0A8H4P6U8_9HYPO</name>
<dbReference type="GO" id="GO:0003954">
    <property type="term" value="F:NADH dehydrogenase activity"/>
    <property type="evidence" value="ECO:0007669"/>
    <property type="project" value="InterPro"/>
</dbReference>
<evidence type="ECO:0000313" key="19">
    <source>
        <dbReference type="Proteomes" id="UP000605986"/>
    </source>
</evidence>
<reference evidence="18" key="1">
    <citation type="submission" date="2020-01" db="EMBL/GenBank/DDBJ databases">
        <title>Identification and distribution of gene clusters putatively required for synthesis of sphingolipid metabolism inhibitors in phylogenetically diverse species of the filamentous fungus Fusarium.</title>
        <authorList>
            <person name="Kim H.-S."/>
            <person name="Busman M."/>
            <person name="Brown D.W."/>
            <person name="Divon H."/>
            <person name="Uhlig S."/>
            <person name="Proctor R.H."/>
        </authorList>
    </citation>
    <scope>NUCLEOTIDE SEQUENCE</scope>
    <source>
        <strain evidence="18">NRRL 53441</strain>
    </source>
</reference>
<dbReference type="EMBL" id="JAADJG010000252">
    <property type="protein sequence ID" value="KAF4450242.1"/>
    <property type="molecule type" value="Genomic_DNA"/>
</dbReference>
<dbReference type="FunFam" id="3.40.50.300:FF:000339">
    <property type="entry name" value="Uridine kinase"/>
    <property type="match status" value="1"/>
</dbReference>
<evidence type="ECO:0000256" key="4">
    <source>
        <dbReference type="ARBA" id="ARBA00005272"/>
    </source>
</evidence>
<evidence type="ECO:0000256" key="7">
    <source>
        <dbReference type="ARBA" id="ARBA00022630"/>
    </source>
</evidence>
<dbReference type="AlphaFoldDB" id="A0A8H4P6U8"/>
<dbReference type="Pfam" id="PF00485">
    <property type="entry name" value="PRK"/>
    <property type="match status" value="1"/>
</dbReference>
<evidence type="ECO:0000256" key="13">
    <source>
        <dbReference type="ARBA" id="ARBA00022840"/>
    </source>
</evidence>
<dbReference type="Proteomes" id="UP000605986">
    <property type="component" value="Unassembled WGS sequence"/>
</dbReference>
<dbReference type="InterPro" id="IPR029057">
    <property type="entry name" value="PRTase-like"/>
</dbReference>
<dbReference type="GO" id="GO:0005743">
    <property type="term" value="C:mitochondrial inner membrane"/>
    <property type="evidence" value="ECO:0007669"/>
    <property type="project" value="UniProtKB-SubCell"/>
</dbReference>
<dbReference type="InterPro" id="IPR002048">
    <property type="entry name" value="EF_hand_dom"/>
</dbReference>
<keyword evidence="10" id="KW-0418">Kinase</keyword>
<evidence type="ECO:0000256" key="1">
    <source>
        <dbReference type="ARBA" id="ARBA00004137"/>
    </source>
</evidence>
<dbReference type="SUPFAM" id="SSF52540">
    <property type="entry name" value="P-loop containing nucleoside triphosphate hydrolases"/>
    <property type="match status" value="1"/>
</dbReference>
<keyword evidence="13" id="KW-0067">ATP-binding</keyword>
<proteinExistence type="inferred from homology"/>
<evidence type="ECO:0000256" key="8">
    <source>
        <dbReference type="ARBA" id="ARBA00022679"/>
    </source>
</evidence>
<dbReference type="InterPro" id="IPR027417">
    <property type="entry name" value="P-loop_NTPase"/>
</dbReference>
<dbReference type="InterPro" id="IPR018247">
    <property type="entry name" value="EF_Hand_1_Ca_BS"/>
</dbReference>
<dbReference type="InterPro" id="IPR011992">
    <property type="entry name" value="EF-hand-dom_pair"/>
</dbReference>
<dbReference type="PANTHER" id="PTHR43706:SF50">
    <property type="entry name" value="NADH DEHYDROGENASE (UBIQUINONE)-RELATED"/>
    <property type="match status" value="1"/>
</dbReference>
<dbReference type="EC" id="2.7.1.48" evidence="6"/>
<dbReference type="GO" id="GO:0005524">
    <property type="term" value="F:ATP binding"/>
    <property type="evidence" value="ECO:0007669"/>
    <property type="project" value="UniProtKB-KW"/>
</dbReference>
<dbReference type="SUPFAM" id="SSF51905">
    <property type="entry name" value="FAD/NAD(P)-binding domain"/>
    <property type="match status" value="2"/>
</dbReference>
<dbReference type="PROSITE" id="PS00018">
    <property type="entry name" value="EF_HAND_1"/>
    <property type="match status" value="1"/>
</dbReference>
<dbReference type="InterPro" id="IPR023753">
    <property type="entry name" value="FAD/NAD-binding_dom"/>
</dbReference>
<dbReference type="FunFam" id="3.40.50.2020:FF:000010">
    <property type="entry name" value="Uridine-cytidine kinase"/>
    <property type="match status" value="1"/>
</dbReference>